<evidence type="ECO:0000256" key="4">
    <source>
        <dbReference type="ARBA" id="ARBA00034092"/>
    </source>
</evidence>
<dbReference type="Ensembl" id="ENSCHIT00010024091.1">
    <property type="protein sequence ID" value="ENSCHIP00010017232.1"/>
    <property type="gene ID" value="ENSCHIG00010012546.1"/>
</dbReference>
<dbReference type="GO" id="GO:1990904">
    <property type="term" value="C:ribonucleoprotein complex"/>
    <property type="evidence" value="ECO:0007669"/>
    <property type="project" value="UniProtKB-KW"/>
</dbReference>
<evidence type="ECO:0000256" key="2">
    <source>
        <dbReference type="ARBA" id="ARBA00022980"/>
    </source>
</evidence>
<comment type="similarity">
    <text evidence="1">Belongs to the universal ribosomal protein uL1 family.</text>
</comment>
<dbReference type="GO" id="GO:0003723">
    <property type="term" value="F:RNA binding"/>
    <property type="evidence" value="ECO:0007669"/>
    <property type="project" value="InterPro"/>
</dbReference>
<sequence>MSSKVSLDTLYEAVREVLHGSQRKRRKFLEMVELQISLKNYDPQKDKRFSAPSGLSLLPAPSSPCVLRDQQDCDEAKAVDIPHMDTEALKKLNNNKKLVKKLAKKYDAFLASESLIKQIPRILGPGLNKAGNLRSLLTHNENMVAKIDEVKSTIKFQMKKLLCLAVAVGHVKTTDDELVYNIHLAVNFLMSLLRKPVRKSGPCTLRAPWASPTICTKHSLINRTQLYSKKKKKP</sequence>
<protein>
    <recommendedName>
        <fullName evidence="5">Large ribosomal subunit protein uL1</fullName>
    </recommendedName>
    <alternativeName>
        <fullName evidence="6">60S ribosomal protein L10a</fullName>
    </alternativeName>
</protein>
<evidence type="ECO:0000256" key="6">
    <source>
        <dbReference type="ARBA" id="ARBA00035370"/>
    </source>
</evidence>
<evidence type="ECO:0000256" key="5">
    <source>
        <dbReference type="ARBA" id="ARBA00035241"/>
    </source>
</evidence>
<dbReference type="GO" id="GO:0005840">
    <property type="term" value="C:ribosome"/>
    <property type="evidence" value="ECO:0007669"/>
    <property type="project" value="UniProtKB-KW"/>
</dbReference>
<dbReference type="CDD" id="cd00403">
    <property type="entry name" value="Ribosomal_L1"/>
    <property type="match status" value="1"/>
</dbReference>
<dbReference type="InterPro" id="IPR028364">
    <property type="entry name" value="Ribosomal_uL1/biogenesis"/>
</dbReference>
<dbReference type="InterPro" id="IPR016095">
    <property type="entry name" value="Ribosomal_uL1_3-a/b-sand"/>
</dbReference>
<dbReference type="Pfam" id="PF00687">
    <property type="entry name" value="Ribosomal_L1"/>
    <property type="match status" value="1"/>
</dbReference>
<accession>A0A8C2PAI3</accession>
<reference evidence="7" key="1">
    <citation type="submission" date="2019-03" db="EMBL/GenBank/DDBJ databases">
        <title>Genome sequencing and reference-guided assembly of Black Bengal Goat (Capra hircus).</title>
        <authorList>
            <person name="Siddiki A.Z."/>
            <person name="Baten A."/>
            <person name="Billah M."/>
            <person name="Alam M.A.U."/>
            <person name="Shawrob K.S.M."/>
            <person name="Saha S."/>
            <person name="Chowdhury M."/>
            <person name="Rahman A.H."/>
            <person name="Stear M."/>
            <person name="Miah G."/>
            <person name="Das G.B."/>
            <person name="Hossain M.M."/>
            <person name="Kumkum M."/>
            <person name="Islam M.S."/>
            <person name="Mollah A.M."/>
            <person name="Ahsan A."/>
            <person name="Tusar F."/>
            <person name="Khan M.K.I."/>
        </authorList>
    </citation>
    <scope>NUCLEOTIDE SEQUENCE [LARGE SCALE GENOMIC DNA]</scope>
</reference>
<keyword evidence="3" id="KW-0687">Ribonucleoprotein</keyword>
<name>A0A8C2PAI3_CAPHI</name>
<evidence type="ECO:0000256" key="1">
    <source>
        <dbReference type="ARBA" id="ARBA00010531"/>
    </source>
</evidence>
<dbReference type="Gene3D" id="3.40.50.790">
    <property type="match status" value="1"/>
</dbReference>
<dbReference type="Gene3D" id="3.30.190.20">
    <property type="match status" value="1"/>
</dbReference>
<dbReference type="InterPro" id="IPR023674">
    <property type="entry name" value="Ribosomal_uL1-like"/>
</dbReference>
<dbReference type="InterPro" id="IPR050257">
    <property type="entry name" value="eL8/uL1-like"/>
</dbReference>
<evidence type="ECO:0000313" key="7">
    <source>
        <dbReference type="Ensembl" id="ENSCHIP00010017232.1"/>
    </source>
</evidence>
<dbReference type="FunFam" id="3.30.190.20:FF:000009">
    <property type="entry name" value="Ribosomal protein L10a"/>
    <property type="match status" value="1"/>
</dbReference>
<evidence type="ECO:0000256" key="3">
    <source>
        <dbReference type="ARBA" id="ARBA00023274"/>
    </source>
</evidence>
<dbReference type="PANTHER" id="PTHR23105">
    <property type="entry name" value="RIBOSOMAL PROTEIN L7AE FAMILY MEMBER"/>
    <property type="match status" value="1"/>
</dbReference>
<keyword evidence="2" id="KW-0689">Ribosomal protein</keyword>
<comment type="function">
    <text evidence="4">Component of the large ribosomal subunit. The ribosome is a large ribonucleoprotein complex responsible for the synthesis of proteins in the cell.</text>
</comment>
<dbReference type="SUPFAM" id="SSF56808">
    <property type="entry name" value="Ribosomal protein L1"/>
    <property type="match status" value="1"/>
</dbReference>
<dbReference type="AlphaFoldDB" id="A0A8C2PAI3"/>
<organism evidence="7">
    <name type="scientific">Capra hircus</name>
    <name type="common">Goat</name>
    <dbReference type="NCBI Taxonomy" id="9925"/>
    <lineage>
        <taxon>Eukaryota</taxon>
        <taxon>Metazoa</taxon>
        <taxon>Chordata</taxon>
        <taxon>Craniata</taxon>
        <taxon>Vertebrata</taxon>
        <taxon>Euteleostomi</taxon>
        <taxon>Mammalia</taxon>
        <taxon>Eutheria</taxon>
        <taxon>Laurasiatheria</taxon>
        <taxon>Artiodactyla</taxon>
        <taxon>Ruminantia</taxon>
        <taxon>Pecora</taxon>
        <taxon>Bovidae</taxon>
        <taxon>Caprinae</taxon>
        <taxon>Capra</taxon>
    </lineage>
</organism>
<proteinExistence type="inferred from homology"/>
<reference evidence="7" key="2">
    <citation type="submission" date="2025-08" db="UniProtKB">
        <authorList>
            <consortium name="Ensembl"/>
        </authorList>
    </citation>
    <scope>IDENTIFICATION</scope>
</reference>
<dbReference type="FunFam" id="3.40.50.790:FF:000002">
    <property type="entry name" value="Ribosomal protein"/>
    <property type="match status" value="1"/>
</dbReference>